<dbReference type="PANTHER" id="PTHR43477">
    <property type="entry name" value="DIHYDROANTICAPSIN 7-DEHYDROGENASE"/>
    <property type="match status" value="1"/>
</dbReference>
<dbReference type="GO" id="GO:0016491">
    <property type="term" value="F:oxidoreductase activity"/>
    <property type="evidence" value="ECO:0007669"/>
    <property type="project" value="UniProtKB-KW"/>
</dbReference>
<keyword evidence="4" id="KW-1185">Reference proteome</keyword>
<dbReference type="PRINTS" id="PR00081">
    <property type="entry name" value="GDHRDH"/>
</dbReference>
<reference evidence="3 4" key="1">
    <citation type="journal article" date="2011" name="J. Bacteriol.">
        <title>Complete genome sequence of Amycolicicoccus subflavus DQS3-9A1T, an actinomycete isolated from crude oil-polluted soil.</title>
        <authorList>
            <person name="Cai M."/>
            <person name="Chen W.M."/>
            <person name="Nie Y."/>
            <person name="Chi C.Q."/>
            <person name="Wang Y.N."/>
            <person name="Tang Y.Q."/>
            <person name="Li G.Y."/>
            <person name="Wu X.L."/>
        </authorList>
    </citation>
    <scope>NUCLEOTIDE SEQUENCE [LARGE SCALE GENOMIC DNA]</scope>
    <source>
        <strain evidence="4">DSM 45089 / DQS3-9A1</strain>
    </source>
</reference>
<evidence type="ECO:0000256" key="1">
    <source>
        <dbReference type="ARBA" id="ARBA00006484"/>
    </source>
</evidence>
<dbReference type="HOGENOM" id="CLU_010194_1_0_11"/>
<accession>F6EF43</accession>
<proteinExistence type="inferred from homology"/>
<evidence type="ECO:0000313" key="3">
    <source>
        <dbReference type="EMBL" id="AEF38622.1"/>
    </source>
</evidence>
<dbReference type="InterPro" id="IPR051122">
    <property type="entry name" value="SDR_DHRS6-like"/>
</dbReference>
<evidence type="ECO:0000313" key="4">
    <source>
        <dbReference type="Proteomes" id="UP000009235"/>
    </source>
</evidence>
<dbReference type="InterPro" id="IPR002347">
    <property type="entry name" value="SDR_fam"/>
</dbReference>
<dbReference type="PRINTS" id="PR00080">
    <property type="entry name" value="SDRFAMILY"/>
</dbReference>
<evidence type="ECO:0000256" key="2">
    <source>
        <dbReference type="ARBA" id="ARBA00023002"/>
    </source>
</evidence>
<dbReference type="STRING" id="443218.AS9A_0162"/>
<dbReference type="AlphaFoldDB" id="F6EF43"/>
<dbReference type="SUPFAM" id="SSF51735">
    <property type="entry name" value="NAD(P)-binding Rossmann-fold domains"/>
    <property type="match status" value="1"/>
</dbReference>
<dbReference type="PANTHER" id="PTHR43477:SF1">
    <property type="entry name" value="DIHYDROANTICAPSIN 7-DEHYDROGENASE"/>
    <property type="match status" value="1"/>
</dbReference>
<dbReference type="Pfam" id="PF13561">
    <property type="entry name" value="adh_short_C2"/>
    <property type="match status" value="1"/>
</dbReference>
<dbReference type="FunFam" id="3.40.50.720:FF:000084">
    <property type="entry name" value="Short-chain dehydrogenase reductase"/>
    <property type="match status" value="1"/>
</dbReference>
<comment type="similarity">
    <text evidence="1">Belongs to the short-chain dehydrogenases/reductases (SDR) family.</text>
</comment>
<dbReference type="Gene3D" id="3.40.50.720">
    <property type="entry name" value="NAD(P)-binding Rossmann-like Domain"/>
    <property type="match status" value="1"/>
</dbReference>
<gene>
    <name evidence="3" type="ordered locus">AS9A_0162</name>
</gene>
<dbReference type="Proteomes" id="UP000009235">
    <property type="component" value="Chromosome"/>
</dbReference>
<dbReference type="eggNOG" id="COG1028">
    <property type="taxonomic scope" value="Bacteria"/>
</dbReference>
<protein>
    <submittedName>
        <fullName evidence="3">Short-chain dehydrogenase/reductase SDR</fullName>
    </submittedName>
</protein>
<keyword evidence="2" id="KW-0560">Oxidoreductase</keyword>
<dbReference type="NCBIfam" id="NF005559">
    <property type="entry name" value="PRK07231.1"/>
    <property type="match status" value="1"/>
</dbReference>
<dbReference type="InterPro" id="IPR036291">
    <property type="entry name" value="NAD(P)-bd_dom_sf"/>
</dbReference>
<organism evidence="3 4">
    <name type="scientific">Hoyosella subflava (strain DSM 45089 / JCM 17490 / NBRC 109087 / DQS3-9A1)</name>
    <name type="common">Amycolicicoccus subflavus</name>
    <dbReference type="NCBI Taxonomy" id="443218"/>
    <lineage>
        <taxon>Bacteria</taxon>
        <taxon>Bacillati</taxon>
        <taxon>Actinomycetota</taxon>
        <taxon>Actinomycetes</taxon>
        <taxon>Mycobacteriales</taxon>
        <taxon>Hoyosellaceae</taxon>
        <taxon>Hoyosella</taxon>
    </lineage>
</organism>
<sequence>MHRVGRDFSDDNEWTMDMADRVKGKVALVTGAASGMGAADIRLLAEEGASVVGCDVDKARLDALVDELRGEGLAVTAATLDVSDPDAWTDVVRFTEETYGPISILVNNAGVYVTPGVEDTDQSTWDRTIGINQSGVFYGMRATIPSMRRAGGGSIVNIASIHGIVGTELATAYHASKGAVRSLTKQAACQYGVENIRVNAIDPGIIETAIVANARQFVDLEPMKSLIPLKRFGDAREIANGVLFLGSDESSFITGTDLVIDGGMIAIQ</sequence>
<name>F6EF43_HOYSD</name>
<dbReference type="KEGG" id="asd:AS9A_0162"/>
<dbReference type="EMBL" id="CP002786">
    <property type="protein sequence ID" value="AEF38622.1"/>
    <property type="molecule type" value="Genomic_DNA"/>
</dbReference>